<dbReference type="PANTHER" id="PTHR19317">
    <property type="entry name" value="PRENYLATED RAB ACCEPTOR 1-RELATED"/>
    <property type="match status" value="1"/>
</dbReference>
<evidence type="ECO:0000313" key="6">
    <source>
        <dbReference type="EMBL" id="RHW68746.1"/>
    </source>
</evidence>
<keyword evidence="3 5" id="KW-1133">Transmembrane helix</keyword>
<name>A0A3L6KY03_9TRYP</name>
<dbReference type="GO" id="GO:0016020">
    <property type="term" value="C:membrane"/>
    <property type="evidence" value="ECO:0007669"/>
    <property type="project" value="UniProtKB-SubCell"/>
</dbReference>
<gene>
    <name evidence="6" type="ORF">DPX39_100128200</name>
</gene>
<sequence length="212" mass="23819">MTDKDGGTEMSFVDGATEGQTAGFADAPTSNPMGNAAMIDPQSFVSKAWGFVRFPAEAVRQQLNRVRPWSQFFDREQFASPEGFGDAVSRLRCNVVHFYHNYFVVALLGSLIVLIVNPMFSICMFLMLLMWAYTHKKQMEAAETNVNHLLIGNYEISFSKAYILISIFGIISFFLFNGSSVMFWMFFASLGVATVHAVLRKPHSENELAHFV</sequence>
<comment type="subcellular location">
    <subcellularLocation>
        <location evidence="1 5">Membrane</location>
        <topology evidence="1 5">Multi-pass membrane protein</topology>
    </subcellularLocation>
</comment>
<dbReference type="EMBL" id="QSBY01000010">
    <property type="protein sequence ID" value="RHW68746.1"/>
    <property type="molecule type" value="Genomic_DNA"/>
</dbReference>
<evidence type="ECO:0000256" key="3">
    <source>
        <dbReference type="ARBA" id="ARBA00022989"/>
    </source>
</evidence>
<evidence type="ECO:0000256" key="4">
    <source>
        <dbReference type="ARBA" id="ARBA00023136"/>
    </source>
</evidence>
<comment type="caution">
    <text evidence="6">The sequence shown here is derived from an EMBL/GenBank/DDBJ whole genome shotgun (WGS) entry which is preliminary data.</text>
</comment>
<evidence type="ECO:0000256" key="5">
    <source>
        <dbReference type="RuleBase" id="RU363107"/>
    </source>
</evidence>
<comment type="similarity">
    <text evidence="5">Belongs to the PRA1 family.</text>
</comment>
<feature type="transmembrane region" description="Helical" evidence="5">
    <location>
        <begin position="102"/>
        <end position="133"/>
    </location>
</feature>
<dbReference type="PANTHER" id="PTHR19317:SF47">
    <property type="entry name" value="PRA1 FAMILY PROTEIN"/>
    <property type="match status" value="1"/>
</dbReference>
<feature type="transmembrane region" description="Helical" evidence="5">
    <location>
        <begin position="154"/>
        <end position="175"/>
    </location>
</feature>
<keyword evidence="2 5" id="KW-0812">Transmembrane</keyword>
<organism evidence="6 7">
    <name type="scientific">Trypanosoma brucei equiperdum</name>
    <dbReference type="NCBI Taxonomy" id="630700"/>
    <lineage>
        <taxon>Eukaryota</taxon>
        <taxon>Discoba</taxon>
        <taxon>Euglenozoa</taxon>
        <taxon>Kinetoplastea</taxon>
        <taxon>Metakinetoplastina</taxon>
        <taxon>Trypanosomatida</taxon>
        <taxon>Trypanosomatidae</taxon>
        <taxon>Trypanosoma</taxon>
    </lineage>
</organism>
<accession>A0A3L6KY03</accession>
<evidence type="ECO:0000256" key="2">
    <source>
        <dbReference type="ARBA" id="ARBA00022692"/>
    </source>
</evidence>
<dbReference type="InterPro" id="IPR004895">
    <property type="entry name" value="Prenylated_rab_accept_PRA1"/>
</dbReference>
<evidence type="ECO:0000256" key="1">
    <source>
        <dbReference type="ARBA" id="ARBA00004141"/>
    </source>
</evidence>
<dbReference type="Proteomes" id="UP000266743">
    <property type="component" value="Chromosome 10"/>
</dbReference>
<keyword evidence="4 5" id="KW-0472">Membrane</keyword>
<dbReference type="GO" id="GO:0005794">
    <property type="term" value="C:Golgi apparatus"/>
    <property type="evidence" value="ECO:0007669"/>
    <property type="project" value="TreeGrafter"/>
</dbReference>
<protein>
    <recommendedName>
        <fullName evidence="5">PRA1 family protein</fullName>
    </recommendedName>
</protein>
<dbReference type="Pfam" id="PF03208">
    <property type="entry name" value="PRA1"/>
    <property type="match status" value="1"/>
</dbReference>
<dbReference type="AlphaFoldDB" id="A0A3L6KY03"/>
<reference evidence="6 7" key="1">
    <citation type="submission" date="2018-09" db="EMBL/GenBank/DDBJ databases">
        <title>whole genome sequence of T. equiperdum IVM-t1 strain.</title>
        <authorList>
            <person name="Suganuma K."/>
        </authorList>
    </citation>
    <scope>NUCLEOTIDE SEQUENCE [LARGE SCALE GENOMIC DNA]</scope>
    <source>
        <strain evidence="6 7">IVM-t1</strain>
    </source>
</reference>
<evidence type="ECO:0000313" key="7">
    <source>
        <dbReference type="Proteomes" id="UP000266743"/>
    </source>
</evidence>
<proteinExistence type="inferred from homology"/>